<accession>A0A0A8L1R8</accession>
<reference evidence="1 2" key="1">
    <citation type="submission" date="2014-03" db="EMBL/GenBank/DDBJ databases">
        <title>The genome of Kluyveromyces dobzhanskii.</title>
        <authorList>
            <person name="Nystedt B."/>
            <person name="Astrom S."/>
        </authorList>
    </citation>
    <scope>NUCLEOTIDE SEQUENCE [LARGE SCALE GENOMIC DNA]</scope>
    <source>
        <strain evidence="1 2">CBS 2104</strain>
    </source>
</reference>
<gene>
    <name evidence="1" type="ORF">KLDO_g469</name>
</gene>
<evidence type="ECO:0000313" key="1">
    <source>
        <dbReference type="EMBL" id="CDO92144.1"/>
    </source>
</evidence>
<name>A0A0A8L1R8_9SACH</name>
<sequence>MSTERHLLNDLIKSKTDTTGSEVLREIEANDKYIKDVQLKKLKDLHDRQFKERCVSPLIRLYEKYNTSALNDGDLQNWAELIDRDMRILEGTIKILREELDEGQ</sequence>
<comment type="caution">
    <text evidence="1">The sequence shown here is derived from an EMBL/GenBank/DDBJ whole genome shotgun (WGS) entry which is preliminary data.</text>
</comment>
<keyword evidence="2" id="KW-1185">Reference proteome</keyword>
<dbReference type="Proteomes" id="UP000031516">
    <property type="component" value="Unassembled WGS sequence"/>
</dbReference>
<organism evidence="1 2">
    <name type="scientific">Kluyveromyces dobzhanskii CBS 2104</name>
    <dbReference type="NCBI Taxonomy" id="1427455"/>
    <lineage>
        <taxon>Eukaryota</taxon>
        <taxon>Fungi</taxon>
        <taxon>Dikarya</taxon>
        <taxon>Ascomycota</taxon>
        <taxon>Saccharomycotina</taxon>
        <taxon>Saccharomycetes</taxon>
        <taxon>Saccharomycetales</taxon>
        <taxon>Saccharomycetaceae</taxon>
        <taxon>Kluyveromyces</taxon>
    </lineage>
</organism>
<dbReference type="EMBL" id="CCBQ010000012">
    <property type="protein sequence ID" value="CDO92144.1"/>
    <property type="molecule type" value="Genomic_DNA"/>
</dbReference>
<dbReference type="AlphaFoldDB" id="A0A0A8L1R8"/>
<dbReference type="Pfam" id="PF06320">
    <property type="entry name" value="GCN5L1"/>
    <property type="match status" value="1"/>
</dbReference>
<evidence type="ECO:0000313" key="2">
    <source>
        <dbReference type="Proteomes" id="UP000031516"/>
    </source>
</evidence>
<proteinExistence type="predicted"/>
<protein>
    <submittedName>
        <fullName evidence="1">WGS project CCBQ000000000 data, contig 00016</fullName>
    </submittedName>
</protein>
<dbReference type="OrthoDB" id="20018at2759"/>